<evidence type="ECO:0000313" key="2">
    <source>
        <dbReference type="Proteomes" id="UP000676336"/>
    </source>
</evidence>
<organism evidence="1 2">
    <name type="scientific">Rotaria magnacalcarata</name>
    <dbReference type="NCBI Taxonomy" id="392030"/>
    <lineage>
        <taxon>Eukaryota</taxon>
        <taxon>Metazoa</taxon>
        <taxon>Spiralia</taxon>
        <taxon>Gnathifera</taxon>
        <taxon>Rotifera</taxon>
        <taxon>Eurotatoria</taxon>
        <taxon>Bdelloidea</taxon>
        <taxon>Philodinida</taxon>
        <taxon>Philodinidae</taxon>
        <taxon>Rotaria</taxon>
    </lineage>
</organism>
<evidence type="ECO:0000313" key="1">
    <source>
        <dbReference type="EMBL" id="CAF5037117.1"/>
    </source>
</evidence>
<comment type="caution">
    <text evidence="1">The sequence shown here is derived from an EMBL/GenBank/DDBJ whole genome shotgun (WGS) entry which is preliminary data.</text>
</comment>
<sequence>MYLGCAPAGPA</sequence>
<reference evidence="1" key="1">
    <citation type="submission" date="2021-02" db="EMBL/GenBank/DDBJ databases">
        <authorList>
            <person name="Nowell W R."/>
        </authorList>
    </citation>
    <scope>NUCLEOTIDE SEQUENCE</scope>
</reference>
<name>A0A8S3DS29_9BILA</name>
<proteinExistence type="predicted"/>
<dbReference type="Proteomes" id="UP000676336">
    <property type="component" value="Unassembled WGS sequence"/>
</dbReference>
<gene>
    <name evidence="1" type="ORF">SMN809_LOCUS58451</name>
</gene>
<accession>A0A8S3DS29</accession>
<dbReference type="EMBL" id="CAJOBI010219222">
    <property type="protein sequence ID" value="CAF5037117.1"/>
    <property type="molecule type" value="Genomic_DNA"/>
</dbReference>
<protein>
    <submittedName>
        <fullName evidence="1">Uncharacterized protein</fullName>
    </submittedName>
</protein>
<feature type="non-terminal residue" evidence="1">
    <location>
        <position position="1"/>
    </location>
</feature>